<feature type="active site" description="Nucleophile" evidence="4">
    <location>
        <position position="75"/>
    </location>
</feature>
<accession>A0A365YDG0</accession>
<proteinExistence type="inferred from homology"/>
<dbReference type="InterPro" id="IPR020095">
    <property type="entry name" value="PsdUridine_synth_TruA_C"/>
</dbReference>
<dbReference type="Gene3D" id="3.30.70.580">
    <property type="entry name" value="Pseudouridine synthase I, catalytic domain, N-terminal subdomain"/>
    <property type="match status" value="1"/>
</dbReference>
<evidence type="ECO:0000256" key="6">
    <source>
        <dbReference type="SAM" id="MobiDB-lite"/>
    </source>
</evidence>
<dbReference type="Pfam" id="PF01416">
    <property type="entry name" value="PseudoU_synth_1"/>
    <property type="match status" value="1"/>
</dbReference>
<dbReference type="SUPFAM" id="SSF55120">
    <property type="entry name" value="Pseudouridine synthase"/>
    <property type="match status" value="1"/>
</dbReference>
<organism evidence="8 9">
    <name type="scientific">Glutamicibacter soli</name>
    <dbReference type="NCBI Taxonomy" id="453836"/>
    <lineage>
        <taxon>Bacteria</taxon>
        <taxon>Bacillati</taxon>
        <taxon>Actinomycetota</taxon>
        <taxon>Actinomycetes</taxon>
        <taxon>Micrococcales</taxon>
        <taxon>Micrococcaceae</taxon>
        <taxon>Glutamicibacter</taxon>
    </lineage>
</organism>
<dbReference type="InterPro" id="IPR020094">
    <property type="entry name" value="TruA/RsuA/RluB/E/F_N"/>
</dbReference>
<dbReference type="EC" id="5.4.99.12" evidence="4"/>
<dbReference type="NCBIfam" id="TIGR00071">
    <property type="entry name" value="hisT_truA"/>
    <property type="match status" value="1"/>
</dbReference>
<evidence type="ECO:0000259" key="7">
    <source>
        <dbReference type="Pfam" id="PF01416"/>
    </source>
</evidence>
<keyword evidence="2 4" id="KW-0819">tRNA processing</keyword>
<keyword evidence="3 4" id="KW-0413">Isomerase</keyword>
<dbReference type="CDD" id="cd02570">
    <property type="entry name" value="PseudoU_synth_EcTruA"/>
    <property type="match status" value="1"/>
</dbReference>
<evidence type="ECO:0000313" key="9">
    <source>
        <dbReference type="Proteomes" id="UP000252167"/>
    </source>
</evidence>
<dbReference type="PANTHER" id="PTHR11142:SF0">
    <property type="entry name" value="TRNA PSEUDOURIDINE SYNTHASE-LIKE 1"/>
    <property type="match status" value="1"/>
</dbReference>
<dbReference type="GO" id="GO:0160147">
    <property type="term" value="F:tRNA pseudouridine(38-40) synthase activity"/>
    <property type="evidence" value="ECO:0007669"/>
    <property type="project" value="UniProtKB-EC"/>
</dbReference>
<dbReference type="RefSeq" id="WP_113607544.1">
    <property type="nucleotide sequence ID" value="NZ_POAF01000005.1"/>
</dbReference>
<feature type="compositionally biased region" description="Basic and acidic residues" evidence="6">
    <location>
        <begin position="297"/>
        <end position="306"/>
    </location>
</feature>
<evidence type="ECO:0000256" key="5">
    <source>
        <dbReference type="RuleBase" id="RU003792"/>
    </source>
</evidence>
<sequence>MSAQSEIFDPLGTVAVGETRTPAWIRMRMVLGYDGAAYNGWARQPNVTGVQQLVEEALETLIRRRVRVVVAGRTDAGVHARRQVVHLDLTQEEFDGLPRRSPLAPGPALVRRINGILGRQDGAVWVHEAEVAPDGFDARFSALARRYSYRIADGIERWDPLTRHLTTWHREPLDVEAMNREAQTVLGRHDFLTYCKPRPDATTIRTLQEFSFTRTEDGVILAHLKADAFCHNMVRALIGAAMMVGDGREQPGFLASRLEEMVRDSKTKLAHPRALVLEEVYYPNADQLAARALQTRAKREDHDVDTRGAAVSQSPENRAD</sequence>
<dbReference type="InterPro" id="IPR020097">
    <property type="entry name" value="PsdUridine_synth_TruA_a/b_dom"/>
</dbReference>
<feature type="region of interest" description="Disordered" evidence="6">
    <location>
        <begin position="294"/>
        <end position="320"/>
    </location>
</feature>
<comment type="caution">
    <text evidence="4">Lacks conserved residue(s) required for the propagation of feature annotation.</text>
</comment>
<dbReference type="InterPro" id="IPR020103">
    <property type="entry name" value="PsdUridine_synth_cat_dom_sf"/>
</dbReference>
<name>A0A365YDG0_9MICC</name>
<dbReference type="AlphaFoldDB" id="A0A365YDG0"/>
<protein>
    <recommendedName>
        <fullName evidence="4">tRNA pseudouridine synthase A</fullName>
        <ecNumber evidence="4">5.4.99.12</ecNumber>
    </recommendedName>
    <alternativeName>
        <fullName evidence="4">tRNA pseudouridine(38-40) synthase</fullName>
    </alternativeName>
    <alternativeName>
        <fullName evidence="4">tRNA pseudouridylate synthase I</fullName>
    </alternativeName>
    <alternativeName>
        <fullName evidence="4">tRNA-uridine isomerase I</fullName>
    </alternativeName>
</protein>
<feature type="binding site" evidence="4">
    <location>
        <position position="147"/>
    </location>
    <ligand>
        <name>substrate</name>
    </ligand>
</feature>
<comment type="subunit">
    <text evidence="4">Homodimer.</text>
</comment>
<evidence type="ECO:0000256" key="1">
    <source>
        <dbReference type="ARBA" id="ARBA00009375"/>
    </source>
</evidence>
<comment type="catalytic activity">
    <reaction evidence="4 5">
        <text>uridine(38/39/40) in tRNA = pseudouridine(38/39/40) in tRNA</text>
        <dbReference type="Rhea" id="RHEA:22376"/>
        <dbReference type="Rhea" id="RHEA-COMP:10085"/>
        <dbReference type="Rhea" id="RHEA-COMP:10087"/>
        <dbReference type="ChEBI" id="CHEBI:65314"/>
        <dbReference type="ChEBI" id="CHEBI:65315"/>
        <dbReference type="EC" id="5.4.99.12"/>
    </reaction>
</comment>
<evidence type="ECO:0000256" key="2">
    <source>
        <dbReference type="ARBA" id="ARBA00022694"/>
    </source>
</evidence>
<comment type="similarity">
    <text evidence="1 4 5">Belongs to the tRNA pseudouridine synthase TruA family.</text>
</comment>
<evidence type="ECO:0000313" key="8">
    <source>
        <dbReference type="EMBL" id="RBM00735.1"/>
    </source>
</evidence>
<gene>
    <name evidence="4" type="primary">truA</name>
    <name evidence="8" type="ORF">C1H84_10895</name>
</gene>
<keyword evidence="9" id="KW-1185">Reference proteome</keyword>
<dbReference type="PANTHER" id="PTHR11142">
    <property type="entry name" value="PSEUDOURIDYLATE SYNTHASE"/>
    <property type="match status" value="1"/>
</dbReference>
<comment type="caution">
    <text evidence="8">The sequence shown here is derived from an EMBL/GenBank/DDBJ whole genome shotgun (WGS) entry which is preliminary data.</text>
</comment>
<evidence type="ECO:0000256" key="4">
    <source>
        <dbReference type="HAMAP-Rule" id="MF_00171"/>
    </source>
</evidence>
<reference evidence="8 9" key="1">
    <citation type="submission" date="2018-01" db="EMBL/GenBank/DDBJ databases">
        <title>Glutamicibacter soli strain NHPC-3 Whole genome sequence and assembly.</title>
        <authorList>
            <person name="Choudhury P."/>
            <person name="Gupta D."/>
            <person name="Sengupta K."/>
            <person name="Jawed A."/>
            <person name="Sultana N."/>
            <person name="Saha P."/>
        </authorList>
    </citation>
    <scope>NUCLEOTIDE SEQUENCE [LARGE SCALE GENOMIC DNA]</scope>
    <source>
        <strain evidence="8 9">NHPC-3</strain>
    </source>
</reference>
<dbReference type="HAMAP" id="MF_00171">
    <property type="entry name" value="TruA"/>
    <property type="match status" value="1"/>
</dbReference>
<comment type="function">
    <text evidence="4">Formation of pseudouridine at positions 38, 39 and 40 in the anticodon stem and loop of transfer RNAs.</text>
</comment>
<feature type="compositionally biased region" description="Polar residues" evidence="6">
    <location>
        <begin position="311"/>
        <end position="320"/>
    </location>
</feature>
<dbReference type="Proteomes" id="UP000252167">
    <property type="component" value="Unassembled WGS sequence"/>
</dbReference>
<dbReference type="EMBL" id="POAF01000005">
    <property type="protein sequence ID" value="RBM00735.1"/>
    <property type="molecule type" value="Genomic_DNA"/>
</dbReference>
<evidence type="ECO:0000256" key="3">
    <source>
        <dbReference type="ARBA" id="ARBA00023235"/>
    </source>
</evidence>
<feature type="domain" description="Pseudouridine synthase I TruA alpha/beta" evidence="7">
    <location>
        <begin position="182"/>
        <end position="283"/>
    </location>
</feature>
<dbReference type="GO" id="GO:0031119">
    <property type="term" value="P:tRNA pseudouridine synthesis"/>
    <property type="evidence" value="ECO:0007669"/>
    <property type="project" value="UniProtKB-UniRule"/>
</dbReference>
<dbReference type="InterPro" id="IPR001406">
    <property type="entry name" value="PsdUridine_synth_TruA"/>
</dbReference>
<dbReference type="Gene3D" id="3.30.70.660">
    <property type="entry name" value="Pseudouridine synthase I, catalytic domain, C-terminal subdomain"/>
    <property type="match status" value="1"/>
</dbReference>
<dbReference type="GO" id="GO:0003723">
    <property type="term" value="F:RNA binding"/>
    <property type="evidence" value="ECO:0007669"/>
    <property type="project" value="InterPro"/>
</dbReference>